<organism evidence="2 3">
    <name type="scientific">Mycobacterium intracellulare subsp. chimaera</name>
    <dbReference type="NCBI Taxonomy" id="222805"/>
    <lineage>
        <taxon>Bacteria</taxon>
        <taxon>Bacillati</taxon>
        <taxon>Actinomycetota</taxon>
        <taxon>Actinomycetes</taxon>
        <taxon>Mycobacteriales</taxon>
        <taxon>Mycobacteriaceae</taxon>
        <taxon>Mycobacterium</taxon>
        <taxon>Mycobacterium avium complex (MAC)</taxon>
    </lineage>
</organism>
<feature type="region of interest" description="Disordered" evidence="1">
    <location>
        <begin position="152"/>
        <end position="309"/>
    </location>
</feature>
<dbReference type="EMBL" id="JASZZX010000033">
    <property type="protein sequence ID" value="MDM3929289.1"/>
    <property type="molecule type" value="Genomic_DNA"/>
</dbReference>
<sequence>MAGGDDGNGGVVKVHHGDYPGVVGGAAPPAVTPNGVPAGGNTPVDGLIAGVAAAGNMGVPGDDTQGMSDDDKRKAAAAAAAGEFPANEDDAASQFQGLGSGDQLPQMMSSMVGAVTGALGGVLGPLTQLPQELMQAGQSAISPLMSAVKGGGDGADLAGDDSLDGLPGDELVDAASSGGGGEGGGAGGGVGDGTTPAAVMGPPPVPASAPTTPAASVAGPVASPSSPSGQPAGSSMGGSMMPMMPGGAGGGDSKGDKVAEKKIAAPGVPNGQPVRGRLTPLPNVPVTKSVEAKPKPQVTATKRIAADEG</sequence>
<reference evidence="2" key="1">
    <citation type="submission" date="2023-06" db="EMBL/GenBank/DDBJ databases">
        <title>Itaconate inhibition of nontuberculous mycobacteria.</title>
        <authorList>
            <person name="Breen P."/>
            <person name="Zimbric M."/>
            <person name="Caverly L."/>
        </authorList>
    </citation>
    <scope>NUCLEOTIDE SEQUENCE</scope>
    <source>
        <strain evidence="2">FLAC1071</strain>
    </source>
</reference>
<protein>
    <submittedName>
        <fullName evidence="2">Uncharacterized protein</fullName>
    </submittedName>
</protein>
<evidence type="ECO:0000313" key="2">
    <source>
        <dbReference type="EMBL" id="MDM3929289.1"/>
    </source>
</evidence>
<feature type="compositionally biased region" description="Low complexity" evidence="1">
    <location>
        <begin position="208"/>
        <end position="245"/>
    </location>
</feature>
<feature type="compositionally biased region" description="Gly residues" evidence="1">
    <location>
        <begin position="177"/>
        <end position="192"/>
    </location>
</feature>
<feature type="compositionally biased region" description="Basic and acidic residues" evidence="1">
    <location>
        <begin position="253"/>
        <end position="263"/>
    </location>
</feature>
<dbReference type="Proteomes" id="UP001529272">
    <property type="component" value="Unassembled WGS sequence"/>
</dbReference>
<accession>A0ABT7P7N3</accession>
<feature type="region of interest" description="Disordered" evidence="1">
    <location>
        <begin position="59"/>
        <end position="90"/>
    </location>
</feature>
<proteinExistence type="predicted"/>
<evidence type="ECO:0000256" key="1">
    <source>
        <dbReference type="SAM" id="MobiDB-lite"/>
    </source>
</evidence>
<gene>
    <name evidence="2" type="ORF">QRB35_25230</name>
</gene>
<evidence type="ECO:0000313" key="3">
    <source>
        <dbReference type="Proteomes" id="UP001529272"/>
    </source>
</evidence>
<name>A0ABT7P7N3_MYCIT</name>
<reference evidence="2" key="2">
    <citation type="submission" date="2023-06" db="EMBL/GenBank/DDBJ databases">
        <authorList>
            <person name="Spilker T."/>
        </authorList>
    </citation>
    <scope>NUCLEOTIDE SEQUENCE</scope>
    <source>
        <strain evidence="2">FLAC1071</strain>
    </source>
</reference>
<dbReference type="RefSeq" id="WP_072501581.1">
    <property type="nucleotide sequence ID" value="NZ_CP012886.2"/>
</dbReference>
<keyword evidence="3" id="KW-1185">Reference proteome</keyword>
<comment type="caution">
    <text evidence="2">The sequence shown here is derived from an EMBL/GenBank/DDBJ whole genome shotgun (WGS) entry which is preliminary data.</text>
</comment>